<evidence type="ECO:0000256" key="4">
    <source>
        <dbReference type="ARBA" id="ARBA00023014"/>
    </source>
</evidence>
<dbReference type="AlphaFoldDB" id="A0A7C4XVD3"/>
<dbReference type="GO" id="GO:0046872">
    <property type="term" value="F:metal ion binding"/>
    <property type="evidence" value="ECO:0007669"/>
    <property type="project" value="UniProtKB-KW"/>
</dbReference>
<protein>
    <submittedName>
        <fullName evidence="6">Radical SAM protein</fullName>
    </submittedName>
</protein>
<evidence type="ECO:0000256" key="1">
    <source>
        <dbReference type="ARBA" id="ARBA00022691"/>
    </source>
</evidence>
<evidence type="ECO:0000259" key="5">
    <source>
        <dbReference type="PROSITE" id="PS51918"/>
    </source>
</evidence>
<keyword evidence="3" id="KW-0408">Iron</keyword>
<dbReference type="GO" id="GO:0051536">
    <property type="term" value="F:iron-sulfur cluster binding"/>
    <property type="evidence" value="ECO:0007669"/>
    <property type="project" value="UniProtKB-KW"/>
</dbReference>
<dbReference type="Gene3D" id="3.20.20.70">
    <property type="entry name" value="Aldolase class I"/>
    <property type="match status" value="1"/>
</dbReference>
<dbReference type="SFLD" id="SFLDG01113">
    <property type="entry name" value="Uncharacterised_Radical_SAM_Su"/>
    <property type="match status" value="1"/>
</dbReference>
<sequence>MNNLKIKAKEARELSYHYHGKNVTFYIPGMFYYNNERGRFPAISITGKKCPLNCDHCQGKLLESMLPVNNPDDLLNTCEMLYKNGNHGFLLSGGFDFDYALPVKKYLPVIKKIKDKTKLKITIHCGIVDYETARALKEAGIDQALIDVIGDDKALKKIYKTRKKTMDIIDSIKNLLEVGVDVIPHIVIGIDYGRIGGEYRGVDLVTELPIKTLVFVSLMPLPDTPMERIKTPSAEEIAEILIYARFKKPELIMALGCARKRGYTDIDLWALECGINRIALPAEEVVKKAEDYGLNIKWEKICCSL</sequence>
<keyword evidence="2" id="KW-0479">Metal-binding</keyword>
<dbReference type="PANTHER" id="PTHR43288">
    <property type="entry name" value="BIOTIN SYNTHASE-RELATED PROTEIN, RADICAL SAM SUPERFAMILY"/>
    <property type="match status" value="1"/>
</dbReference>
<dbReference type="EMBL" id="DTGZ01000135">
    <property type="protein sequence ID" value="HGV98099.1"/>
    <property type="molecule type" value="Genomic_DNA"/>
</dbReference>
<dbReference type="SMART" id="SM00729">
    <property type="entry name" value="Elp3"/>
    <property type="match status" value="1"/>
</dbReference>
<dbReference type="Pfam" id="PF04055">
    <property type="entry name" value="Radical_SAM"/>
    <property type="match status" value="1"/>
</dbReference>
<dbReference type="PROSITE" id="PS51918">
    <property type="entry name" value="RADICAL_SAM"/>
    <property type="match status" value="1"/>
</dbReference>
<evidence type="ECO:0000313" key="6">
    <source>
        <dbReference type="EMBL" id="HGV98099.1"/>
    </source>
</evidence>
<dbReference type="InterPro" id="IPR013785">
    <property type="entry name" value="Aldolase_TIM"/>
</dbReference>
<organism evidence="6">
    <name type="scientific">candidate division WOR-3 bacterium</name>
    <dbReference type="NCBI Taxonomy" id="2052148"/>
    <lineage>
        <taxon>Bacteria</taxon>
        <taxon>Bacteria division WOR-3</taxon>
    </lineage>
</organism>
<dbReference type="InterPro" id="IPR058240">
    <property type="entry name" value="rSAM_sf"/>
</dbReference>
<dbReference type="InterPro" id="IPR006638">
    <property type="entry name" value="Elp3/MiaA/NifB-like_rSAM"/>
</dbReference>
<reference evidence="6" key="1">
    <citation type="journal article" date="2020" name="mSystems">
        <title>Genome- and Community-Level Interaction Insights into Carbon Utilization and Element Cycling Functions of Hydrothermarchaeota in Hydrothermal Sediment.</title>
        <authorList>
            <person name="Zhou Z."/>
            <person name="Liu Y."/>
            <person name="Xu W."/>
            <person name="Pan J."/>
            <person name="Luo Z.H."/>
            <person name="Li M."/>
        </authorList>
    </citation>
    <scope>NUCLEOTIDE SEQUENCE [LARGE SCALE GENOMIC DNA]</scope>
    <source>
        <strain evidence="6">SpSt-774</strain>
    </source>
</reference>
<dbReference type="GO" id="GO:0003824">
    <property type="term" value="F:catalytic activity"/>
    <property type="evidence" value="ECO:0007669"/>
    <property type="project" value="InterPro"/>
</dbReference>
<keyword evidence="1" id="KW-0949">S-adenosyl-L-methionine</keyword>
<dbReference type="InterPro" id="IPR007197">
    <property type="entry name" value="rSAM"/>
</dbReference>
<evidence type="ECO:0000256" key="2">
    <source>
        <dbReference type="ARBA" id="ARBA00022723"/>
    </source>
</evidence>
<dbReference type="SUPFAM" id="SSF102114">
    <property type="entry name" value="Radical SAM enzymes"/>
    <property type="match status" value="1"/>
</dbReference>
<dbReference type="SFLD" id="SFLDS00029">
    <property type="entry name" value="Radical_SAM"/>
    <property type="match status" value="1"/>
</dbReference>
<dbReference type="CDD" id="cd01335">
    <property type="entry name" value="Radical_SAM"/>
    <property type="match status" value="1"/>
</dbReference>
<feature type="domain" description="Radical SAM core" evidence="5">
    <location>
        <begin position="33"/>
        <end position="258"/>
    </location>
</feature>
<name>A0A7C4XVD3_UNCW3</name>
<evidence type="ECO:0000256" key="3">
    <source>
        <dbReference type="ARBA" id="ARBA00023004"/>
    </source>
</evidence>
<keyword evidence="4" id="KW-0411">Iron-sulfur</keyword>
<comment type="caution">
    <text evidence="6">The sequence shown here is derived from an EMBL/GenBank/DDBJ whole genome shotgun (WGS) entry which is preliminary data.</text>
</comment>
<gene>
    <name evidence="6" type="ORF">ENV60_07370</name>
</gene>
<accession>A0A7C4XVD3</accession>
<dbReference type="PANTHER" id="PTHR43288:SF2">
    <property type="entry name" value="RADICAL SAM CORE DOMAIN-CONTAINING PROTEIN"/>
    <property type="match status" value="1"/>
</dbReference>
<proteinExistence type="predicted"/>